<dbReference type="PANTHER" id="PTHR16515">
    <property type="entry name" value="PR DOMAIN ZINC FINGER PROTEIN"/>
    <property type="match status" value="1"/>
</dbReference>
<feature type="domain" description="C2H2-type" evidence="10">
    <location>
        <begin position="194"/>
        <end position="218"/>
    </location>
</feature>
<dbReference type="PROSITE" id="PS50157">
    <property type="entry name" value="ZINC_FINGER_C2H2_2"/>
    <property type="match status" value="2"/>
</dbReference>
<sequence length="252" mass="28166">MSSDLPTLPSIQLMLEGASIPALPTTKHHRRNASDVVGHFKNLSLSTPTPLEPHASPNTSSTDNITWPAPFRPTPLYQHPYQSPRSARNLHSRSYSDYTHPYATTPPNHLAAPQQHRRAVSTSTVEMMMQPPALQPSLSTSTSPSSPTLSAKTPSDGEDDTPTNRYKCPYCEKGFSRPSSLRIHTYSHTGEKPFQCPEPNCDRFFSVQSNMRRHIRVHKLNGKHLKMRKTPPPIKPLAAKPSWMQDTTPPLH</sequence>
<dbReference type="PANTHER" id="PTHR16515:SF49">
    <property type="entry name" value="GASTRULA ZINC FINGER PROTEIN XLCGF49.1-LIKE-RELATED"/>
    <property type="match status" value="1"/>
</dbReference>
<dbReference type="SMART" id="SM00355">
    <property type="entry name" value="ZnF_C2H2"/>
    <property type="match status" value="2"/>
</dbReference>
<dbReference type="GO" id="GO:0010468">
    <property type="term" value="P:regulation of gene expression"/>
    <property type="evidence" value="ECO:0007669"/>
    <property type="project" value="TreeGrafter"/>
</dbReference>
<organism evidence="11">
    <name type="scientific">Absidia glauca</name>
    <name type="common">Pin mould</name>
    <dbReference type="NCBI Taxonomy" id="4829"/>
    <lineage>
        <taxon>Eukaryota</taxon>
        <taxon>Fungi</taxon>
        <taxon>Fungi incertae sedis</taxon>
        <taxon>Mucoromycota</taxon>
        <taxon>Mucoromycotina</taxon>
        <taxon>Mucoromycetes</taxon>
        <taxon>Mucorales</taxon>
        <taxon>Cunninghamellaceae</taxon>
        <taxon>Absidia</taxon>
    </lineage>
</organism>
<dbReference type="SUPFAM" id="SSF57667">
    <property type="entry name" value="beta-beta-alpha zinc fingers"/>
    <property type="match status" value="1"/>
</dbReference>
<evidence type="ECO:0000256" key="3">
    <source>
        <dbReference type="ARBA" id="ARBA00022723"/>
    </source>
</evidence>
<keyword evidence="3" id="KW-0479">Metal-binding</keyword>
<dbReference type="Gene3D" id="3.30.160.60">
    <property type="entry name" value="Classic Zinc Finger"/>
    <property type="match status" value="2"/>
</dbReference>
<feature type="domain" description="C2H2-type" evidence="10">
    <location>
        <begin position="166"/>
        <end position="193"/>
    </location>
</feature>
<evidence type="ECO:0000259" key="10">
    <source>
        <dbReference type="PROSITE" id="PS50157"/>
    </source>
</evidence>
<dbReference type="OMA" id="EPRRNAH"/>
<keyword evidence="12" id="KW-1185">Reference proteome</keyword>
<evidence type="ECO:0000256" key="7">
    <source>
        <dbReference type="ARBA" id="ARBA00023242"/>
    </source>
</evidence>
<dbReference type="InterPro" id="IPR036236">
    <property type="entry name" value="Znf_C2H2_sf"/>
</dbReference>
<evidence type="ECO:0000313" key="11">
    <source>
        <dbReference type="EMBL" id="SAL96128.1"/>
    </source>
</evidence>
<feature type="compositionally biased region" description="Polar residues" evidence="9">
    <location>
        <begin position="56"/>
        <end position="65"/>
    </location>
</feature>
<dbReference type="AlphaFoldDB" id="A0A163LSA4"/>
<evidence type="ECO:0000256" key="8">
    <source>
        <dbReference type="PROSITE-ProRule" id="PRU00042"/>
    </source>
</evidence>
<dbReference type="GO" id="GO:0008270">
    <property type="term" value="F:zinc ion binding"/>
    <property type="evidence" value="ECO:0007669"/>
    <property type="project" value="UniProtKB-KW"/>
</dbReference>
<dbReference type="GO" id="GO:0005634">
    <property type="term" value="C:nucleus"/>
    <property type="evidence" value="ECO:0007669"/>
    <property type="project" value="UniProtKB-SubCell"/>
</dbReference>
<evidence type="ECO:0000256" key="6">
    <source>
        <dbReference type="ARBA" id="ARBA00022833"/>
    </source>
</evidence>
<feature type="region of interest" description="Disordered" evidence="9">
    <location>
        <begin position="44"/>
        <end position="165"/>
    </location>
</feature>
<dbReference type="PROSITE" id="PS00028">
    <property type="entry name" value="ZINC_FINGER_C2H2_1"/>
    <property type="match status" value="2"/>
</dbReference>
<dbReference type="InParanoid" id="A0A163LSA4"/>
<keyword evidence="4" id="KW-0677">Repeat</keyword>
<evidence type="ECO:0000256" key="2">
    <source>
        <dbReference type="ARBA" id="ARBA00006991"/>
    </source>
</evidence>
<reference evidence="11" key="1">
    <citation type="submission" date="2016-04" db="EMBL/GenBank/DDBJ databases">
        <authorList>
            <person name="Evans L.H."/>
            <person name="Alamgir A."/>
            <person name="Owens N."/>
            <person name="Weber N.D."/>
            <person name="Virtaneva K."/>
            <person name="Barbian K."/>
            <person name="Babar A."/>
            <person name="Rosenke K."/>
        </authorList>
    </citation>
    <scope>NUCLEOTIDE SEQUENCE [LARGE SCALE GENOMIC DNA]</scope>
    <source>
        <strain evidence="11">CBS 101.48</strain>
    </source>
</reference>
<accession>A0A163LSA4</accession>
<dbReference type="FunFam" id="3.30.160.60:FF:000340">
    <property type="entry name" value="zinc finger protein 473 isoform X1"/>
    <property type="match status" value="1"/>
</dbReference>
<dbReference type="InterPro" id="IPR013087">
    <property type="entry name" value="Znf_C2H2_type"/>
</dbReference>
<dbReference type="Pfam" id="PF00096">
    <property type="entry name" value="zf-C2H2"/>
    <property type="match status" value="2"/>
</dbReference>
<evidence type="ECO:0000313" key="12">
    <source>
        <dbReference type="Proteomes" id="UP000078561"/>
    </source>
</evidence>
<keyword evidence="6" id="KW-0862">Zinc</keyword>
<dbReference type="FunFam" id="3.30.160.60:FF:000110">
    <property type="entry name" value="Zinc finger protein-like"/>
    <property type="match status" value="1"/>
</dbReference>
<dbReference type="EMBL" id="LT550653">
    <property type="protein sequence ID" value="SAL96128.1"/>
    <property type="molecule type" value="Genomic_DNA"/>
</dbReference>
<evidence type="ECO:0000256" key="1">
    <source>
        <dbReference type="ARBA" id="ARBA00004123"/>
    </source>
</evidence>
<gene>
    <name evidence="11" type="primary">ABSGL_01496.1 scaffold 1580</name>
</gene>
<feature type="region of interest" description="Disordered" evidence="9">
    <location>
        <begin position="226"/>
        <end position="252"/>
    </location>
</feature>
<protein>
    <recommendedName>
        <fullName evidence="10">C2H2-type domain-containing protein</fullName>
    </recommendedName>
</protein>
<dbReference type="InterPro" id="IPR050331">
    <property type="entry name" value="Zinc_finger"/>
</dbReference>
<evidence type="ECO:0000256" key="9">
    <source>
        <dbReference type="SAM" id="MobiDB-lite"/>
    </source>
</evidence>
<proteinExistence type="inferred from homology"/>
<evidence type="ECO:0000256" key="4">
    <source>
        <dbReference type="ARBA" id="ARBA00022737"/>
    </source>
</evidence>
<dbReference type="OrthoDB" id="6077919at2759"/>
<evidence type="ECO:0000256" key="5">
    <source>
        <dbReference type="ARBA" id="ARBA00022771"/>
    </source>
</evidence>
<dbReference type="Proteomes" id="UP000078561">
    <property type="component" value="Unassembled WGS sequence"/>
</dbReference>
<feature type="compositionally biased region" description="Low complexity" evidence="9">
    <location>
        <begin position="130"/>
        <end position="154"/>
    </location>
</feature>
<keyword evidence="7" id="KW-0539">Nucleus</keyword>
<comment type="subcellular location">
    <subcellularLocation>
        <location evidence="1">Nucleus</location>
    </subcellularLocation>
</comment>
<comment type="similarity">
    <text evidence="2">Belongs to the krueppel C2H2-type zinc-finger protein family.</text>
</comment>
<name>A0A163LSA4_ABSGL</name>
<dbReference type="STRING" id="4829.A0A163LSA4"/>
<keyword evidence="5 8" id="KW-0863">Zinc-finger</keyword>